<dbReference type="InterPro" id="IPR016164">
    <property type="entry name" value="FAD-linked_Oxase-like_C"/>
</dbReference>
<dbReference type="InterPro" id="IPR016169">
    <property type="entry name" value="FAD-bd_PCMH_sub2"/>
</dbReference>
<dbReference type="SUPFAM" id="SSF56176">
    <property type="entry name" value="FAD-binding/transporter-associated domain-like"/>
    <property type="match status" value="1"/>
</dbReference>
<name>A0A2G8REM4_9RHOB</name>
<reference evidence="4 5" key="1">
    <citation type="submission" date="2013-09" db="EMBL/GenBank/DDBJ databases">
        <title>Genome sequencing of Phaeobacter antarcticus sp. nov. SM1211.</title>
        <authorList>
            <person name="Zhang X.-Y."/>
            <person name="Liu C."/>
            <person name="Chen X.-L."/>
            <person name="Xie B.-B."/>
            <person name="Qin Q.-L."/>
            <person name="Rong J.-C."/>
            <person name="Zhang Y.-Z."/>
        </authorList>
    </citation>
    <scope>NUCLEOTIDE SEQUENCE [LARGE SCALE GENOMIC DNA]</scope>
    <source>
        <strain evidence="4 5">SM1211</strain>
    </source>
</reference>
<dbReference type="EMBL" id="AWWI01000068">
    <property type="protein sequence ID" value="PIL20046.1"/>
    <property type="molecule type" value="Genomic_DNA"/>
</dbReference>
<dbReference type="InterPro" id="IPR016166">
    <property type="entry name" value="FAD-bd_PCMH"/>
</dbReference>
<feature type="domain" description="FAD-binding PCMH-type" evidence="3">
    <location>
        <begin position="1"/>
        <end position="176"/>
    </location>
</feature>
<evidence type="ECO:0000259" key="3">
    <source>
        <dbReference type="PROSITE" id="PS51387"/>
    </source>
</evidence>
<dbReference type="PANTHER" id="PTHR11748:SF103">
    <property type="entry name" value="GLYCOLATE OXIDASE SUBUNIT GLCE"/>
    <property type="match status" value="1"/>
</dbReference>
<dbReference type="Pfam" id="PF01565">
    <property type="entry name" value="FAD_binding_4"/>
    <property type="match status" value="1"/>
</dbReference>
<dbReference type="GO" id="GO:0003824">
    <property type="term" value="F:catalytic activity"/>
    <property type="evidence" value="ECO:0007669"/>
    <property type="project" value="InterPro"/>
</dbReference>
<dbReference type="GO" id="GO:0071949">
    <property type="term" value="F:FAD binding"/>
    <property type="evidence" value="ECO:0007669"/>
    <property type="project" value="InterPro"/>
</dbReference>
<dbReference type="Proteomes" id="UP000231259">
    <property type="component" value="Unassembled WGS sequence"/>
</dbReference>
<dbReference type="InterPro" id="IPR036318">
    <property type="entry name" value="FAD-bd_PCMH-like_sf"/>
</dbReference>
<comment type="caution">
    <text evidence="4">The sequence shown here is derived from an EMBL/GenBank/DDBJ whole genome shotgun (WGS) entry which is preliminary data.</text>
</comment>
<keyword evidence="1" id="KW-0285">Flavoprotein</keyword>
<keyword evidence="5" id="KW-1185">Reference proteome</keyword>
<dbReference type="PROSITE" id="PS51387">
    <property type="entry name" value="FAD_PCMH"/>
    <property type="match status" value="1"/>
</dbReference>
<dbReference type="AlphaFoldDB" id="A0A2G8REM4"/>
<evidence type="ECO:0000256" key="1">
    <source>
        <dbReference type="ARBA" id="ARBA00022630"/>
    </source>
</evidence>
<evidence type="ECO:0000313" key="5">
    <source>
        <dbReference type="Proteomes" id="UP000231259"/>
    </source>
</evidence>
<dbReference type="PANTHER" id="PTHR11748">
    <property type="entry name" value="D-LACTATE DEHYDROGENASE"/>
    <property type="match status" value="1"/>
</dbReference>
<organism evidence="4 5">
    <name type="scientific">Puniceibacterium antarcticum</name>
    <dbReference type="NCBI Taxonomy" id="1206336"/>
    <lineage>
        <taxon>Bacteria</taxon>
        <taxon>Pseudomonadati</taxon>
        <taxon>Pseudomonadota</taxon>
        <taxon>Alphaproteobacteria</taxon>
        <taxon>Rhodobacterales</taxon>
        <taxon>Paracoccaceae</taxon>
        <taxon>Puniceibacterium</taxon>
    </lineage>
</organism>
<accession>A0A2G8REM4</accession>
<evidence type="ECO:0000313" key="4">
    <source>
        <dbReference type="EMBL" id="PIL20046.1"/>
    </source>
</evidence>
<dbReference type="InterPro" id="IPR006094">
    <property type="entry name" value="Oxid_FAD_bind_N"/>
</dbReference>
<proteinExistence type="predicted"/>
<dbReference type="SUPFAM" id="SSF55103">
    <property type="entry name" value="FAD-linked oxidases, C-terminal domain"/>
    <property type="match status" value="1"/>
</dbReference>
<protein>
    <recommendedName>
        <fullName evidence="3">FAD-binding PCMH-type domain-containing protein</fullName>
    </recommendedName>
</protein>
<keyword evidence="2" id="KW-0274">FAD</keyword>
<gene>
    <name evidence="4" type="ORF">P775_11550</name>
</gene>
<sequence length="382" mass="40473">MKMNRLQTEDAIAAAIKDASGPLRILGGGTRPVGRPVTAEALSVAGLSGITLYEPGALTLVAKAGTPLAEIEDALTVANQRLAFEPQDFRAVLGTTGTPTIGGIVAGNVSGPRRIAVGACRDFLLGVRFVDGSGQIIKNGGRVMKNVTGYDLVKLMCGSYGTLGALTEVSLKVLPNVEAAATLRFVDLDMPESITLMSNALGSPFEVTGAARCGTDTLLRIEGFTGSVAYRADMLQSRLKLFGSADLITDAQTHAKIWLNIRDMTEFAEHDALWRVSLRPSHAAAFIQMMQQMHSFDYALDWGGGLVWAAAKTGTGDLEALHTELQHNASLMKGHCTLIKGSDALRTTLPAFQPEHPSIAAITAGLRAKFDPRGILNPGMMT</sequence>
<dbReference type="Gene3D" id="3.30.465.10">
    <property type="match status" value="1"/>
</dbReference>
<evidence type="ECO:0000256" key="2">
    <source>
        <dbReference type="ARBA" id="ARBA00022827"/>
    </source>
</evidence>